<protein>
    <submittedName>
        <fullName evidence="1">Uncharacterized protein</fullName>
    </submittedName>
</protein>
<accession>A0ACB6QVM2</accession>
<gene>
    <name evidence="1" type="ORF">BDR25DRAFT_304076</name>
</gene>
<keyword evidence="2" id="KW-1185">Reference proteome</keyword>
<organism evidence="1 2">
    <name type="scientific">Lindgomyces ingoldianus</name>
    <dbReference type="NCBI Taxonomy" id="673940"/>
    <lineage>
        <taxon>Eukaryota</taxon>
        <taxon>Fungi</taxon>
        <taxon>Dikarya</taxon>
        <taxon>Ascomycota</taxon>
        <taxon>Pezizomycotina</taxon>
        <taxon>Dothideomycetes</taxon>
        <taxon>Pleosporomycetidae</taxon>
        <taxon>Pleosporales</taxon>
        <taxon>Lindgomycetaceae</taxon>
        <taxon>Lindgomyces</taxon>
    </lineage>
</organism>
<evidence type="ECO:0000313" key="1">
    <source>
        <dbReference type="EMBL" id="KAF2470122.1"/>
    </source>
</evidence>
<reference evidence="1" key="1">
    <citation type="journal article" date="2020" name="Stud. Mycol.">
        <title>101 Dothideomycetes genomes: a test case for predicting lifestyles and emergence of pathogens.</title>
        <authorList>
            <person name="Haridas S."/>
            <person name="Albert R."/>
            <person name="Binder M."/>
            <person name="Bloem J."/>
            <person name="Labutti K."/>
            <person name="Salamov A."/>
            <person name="Andreopoulos B."/>
            <person name="Baker S."/>
            <person name="Barry K."/>
            <person name="Bills G."/>
            <person name="Bluhm B."/>
            <person name="Cannon C."/>
            <person name="Castanera R."/>
            <person name="Culley D."/>
            <person name="Daum C."/>
            <person name="Ezra D."/>
            <person name="Gonzalez J."/>
            <person name="Henrissat B."/>
            <person name="Kuo A."/>
            <person name="Liang C."/>
            <person name="Lipzen A."/>
            <person name="Lutzoni F."/>
            <person name="Magnuson J."/>
            <person name="Mondo S."/>
            <person name="Nolan M."/>
            <person name="Ohm R."/>
            <person name="Pangilinan J."/>
            <person name="Park H.-J."/>
            <person name="Ramirez L."/>
            <person name="Alfaro M."/>
            <person name="Sun H."/>
            <person name="Tritt A."/>
            <person name="Yoshinaga Y."/>
            <person name="Zwiers L.-H."/>
            <person name="Turgeon B."/>
            <person name="Goodwin S."/>
            <person name="Spatafora J."/>
            <person name="Crous P."/>
            <person name="Grigoriev I."/>
        </authorList>
    </citation>
    <scope>NUCLEOTIDE SEQUENCE</scope>
    <source>
        <strain evidence="1">ATCC 200398</strain>
    </source>
</reference>
<comment type="caution">
    <text evidence="1">The sequence shown here is derived from an EMBL/GenBank/DDBJ whole genome shotgun (WGS) entry which is preliminary data.</text>
</comment>
<sequence>MSEQEGVAKLIQEIPKDYQNIKNPEDIPWFVKELTNIKPDARDLFENYCKIPSEDVVPHIKQIRDKAFKVYPYPCLGHWGFLDLSISQSPKYDEILQRVKNGDNYLDLGCCFGQDIRKLVHDGAPSEHTFGSDLQKDFMDLGYDLFLDKSTLKTTFIPANIFEEGTGLMQLVSKIDIVHAASFFHLFDWPEQVQIAKRLVTILKAKPGSLVVGRQIGHTDSGELARQIESSKSRFRHNEASFARMWKEVGEATGTDWLVDAHLEAEDLGKKSNFKYNFIPAGTRWLRFTVCRL</sequence>
<proteinExistence type="predicted"/>
<dbReference type="Proteomes" id="UP000799755">
    <property type="component" value="Unassembled WGS sequence"/>
</dbReference>
<name>A0ACB6QVM2_9PLEO</name>
<dbReference type="EMBL" id="MU003509">
    <property type="protein sequence ID" value="KAF2470122.1"/>
    <property type="molecule type" value="Genomic_DNA"/>
</dbReference>
<evidence type="ECO:0000313" key="2">
    <source>
        <dbReference type="Proteomes" id="UP000799755"/>
    </source>
</evidence>